<keyword evidence="3" id="KW-1185">Reference proteome</keyword>
<evidence type="ECO:0000313" key="3">
    <source>
        <dbReference type="Proteomes" id="UP000230002"/>
    </source>
</evidence>
<dbReference type="EMBL" id="AYKW01000012">
    <property type="protein sequence ID" value="PIL31228.1"/>
    <property type="molecule type" value="Genomic_DNA"/>
</dbReference>
<proteinExistence type="predicted"/>
<organism evidence="2 3">
    <name type="scientific">Ganoderma sinense ZZ0214-1</name>
    <dbReference type="NCBI Taxonomy" id="1077348"/>
    <lineage>
        <taxon>Eukaryota</taxon>
        <taxon>Fungi</taxon>
        <taxon>Dikarya</taxon>
        <taxon>Basidiomycota</taxon>
        <taxon>Agaricomycotina</taxon>
        <taxon>Agaricomycetes</taxon>
        <taxon>Polyporales</taxon>
        <taxon>Polyporaceae</taxon>
        <taxon>Ganoderma</taxon>
    </lineage>
</organism>
<name>A0A2G8SCB0_9APHY</name>
<dbReference type="OrthoDB" id="3228420at2759"/>
<comment type="caution">
    <text evidence="2">The sequence shown here is derived from an EMBL/GenBank/DDBJ whole genome shotgun (WGS) entry which is preliminary data.</text>
</comment>
<feature type="compositionally biased region" description="Basic and acidic residues" evidence="1">
    <location>
        <begin position="116"/>
        <end position="142"/>
    </location>
</feature>
<dbReference type="AlphaFoldDB" id="A0A2G8SCB0"/>
<protein>
    <submittedName>
        <fullName evidence="2">Uncharacterized protein</fullName>
    </submittedName>
</protein>
<feature type="compositionally biased region" description="Basic residues" evidence="1">
    <location>
        <begin position="57"/>
        <end position="67"/>
    </location>
</feature>
<evidence type="ECO:0000256" key="1">
    <source>
        <dbReference type="SAM" id="MobiDB-lite"/>
    </source>
</evidence>
<accession>A0A2G8SCB0</accession>
<feature type="compositionally biased region" description="Pro residues" evidence="1">
    <location>
        <begin position="75"/>
        <end position="90"/>
    </location>
</feature>
<reference evidence="2 3" key="1">
    <citation type="journal article" date="2015" name="Sci. Rep.">
        <title>Chromosome-level genome map provides insights into diverse defense mechanisms in the medicinal fungus Ganoderma sinense.</title>
        <authorList>
            <person name="Zhu Y."/>
            <person name="Xu J."/>
            <person name="Sun C."/>
            <person name="Zhou S."/>
            <person name="Xu H."/>
            <person name="Nelson D.R."/>
            <person name="Qian J."/>
            <person name="Song J."/>
            <person name="Luo H."/>
            <person name="Xiang L."/>
            <person name="Li Y."/>
            <person name="Xu Z."/>
            <person name="Ji A."/>
            <person name="Wang L."/>
            <person name="Lu S."/>
            <person name="Hayward A."/>
            <person name="Sun W."/>
            <person name="Li X."/>
            <person name="Schwartz D.C."/>
            <person name="Wang Y."/>
            <person name="Chen S."/>
        </authorList>
    </citation>
    <scope>NUCLEOTIDE SEQUENCE [LARGE SCALE GENOMIC DNA]</scope>
    <source>
        <strain evidence="2 3">ZZ0214-1</strain>
    </source>
</reference>
<dbReference type="Proteomes" id="UP000230002">
    <property type="component" value="Unassembled WGS sequence"/>
</dbReference>
<gene>
    <name evidence="2" type="ORF">GSI_05926</name>
</gene>
<sequence>MAGTEALAQHPPAMKVAGRRLSLNSRPRPPTTTLYVIPPANAGGIYCGVLTIGVPRPKPKPQTRPKSKHSDAPKTSPPPADTPPDYPRPAAPGEQQVHHHQQQQQEEEVPKRKHGSGGDEHERRIQESLYRKAEQNRPKKELSTGPKVANRISQPAGKTLGA</sequence>
<feature type="region of interest" description="Disordered" evidence="1">
    <location>
        <begin position="1"/>
        <end position="162"/>
    </location>
</feature>
<evidence type="ECO:0000313" key="2">
    <source>
        <dbReference type="EMBL" id="PIL31228.1"/>
    </source>
</evidence>